<dbReference type="SUPFAM" id="SSF54373">
    <property type="entry name" value="FAD-linked reductases, C-terminal domain"/>
    <property type="match status" value="1"/>
</dbReference>
<dbReference type="GO" id="GO:0050660">
    <property type="term" value="F:flavin adenine dinucleotide binding"/>
    <property type="evidence" value="ECO:0007669"/>
    <property type="project" value="InterPro"/>
</dbReference>
<protein>
    <submittedName>
        <fullName evidence="10">Oxygen-dependent choline dehydrogenase</fullName>
    </submittedName>
</protein>
<gene>
    <name evidence="10" type="ORF">Fcan01_14385</name>
</gene>
<dbReference type="InterPro" id="IPR012132">
    <property type="entry name" value="GMC_OxRdtase"/>
</dbReference>
<evidence type="ECO:0000259" key="8">
    <source>
        <dbReference type="PROSITE" id="PS00623"/>
    </source>
</evidence>
<keyword evidence="7" id="KW-0812">Transmembrane</keyword>
<dbReference type="PANTHER" id="PTHR11552">
    <property type="entry name" value="GLUCOSE-METHANOL-CHOLINE GMC OXIDOREDUCTASE"/>
    <property type="match status" value="1"/>
</dbReference>
<feature type="domain" description="Glucose-methanol-choline oxidoreductase N-terminal" evidence="8">
    <location>
        <begin position="111"/>
        <end position="134"/>
    </location>
</feature>
<keyword evidence="7" id="KW-1133">Transmembrane helix</keyword>
<evidence type="ECO:0000313" key="11">
    <source>
        <dbReference type="Proteomes" id="UP000198287"/>
    </source>
</evidence>
<evidence type="ECO:0000259" key="9">
    <source>
        <dbReference type="PROSITE" id="PS00624"/>
    </source>
</evidence>
<dbReference type="PROSITE" id="PS00623">
    <property type="entry name" value="GMC_OXRED_1"/>
    <property type="match status" value="1"/>
</dbReference>
<keyword evidence="3 6" id="KW-0285">Flavoprotein</keyword>
<dbReference type="PANTHER" id="PTHR11552:SF147">
    <property type="entry name" value="CHOLINE DEHYDROGENASE, MITOCHONDRIAL"/>
    <property type="match status" value="1"/>
</dbReference>
<keyword evidence="4 5" id="KW-0274">FAD</keyword>
<evidence type="ECO:0000256" key="4">
    <source>
        <dbReference type="ARBA" id="ARBA00022827"/>
    </source>
</evidence>
<dbReference type="OrthoDB" id="269227at2759"/>
<dbReference type="EMBL" id="LNIX01000008">
    <property type="protein sequence ID" value="OXA50975.1"/>
    <property type="molecule type" value="Genomic_DNA"/>
</dbReference>
<keyword evidence="7" id="KW-0472">Membrane</keyword>
<dbReference type="OMA" id="SPRNAHW"/>
<dbReference type="Pfam" id="PF05199">
    <property type="entry name" value="GMC_oxred_C"/>
    <property type="match status" value="2"/>
</dbReference>
<feature type="transmembrane region" description="Helical" evidence="7">
    <location>
        <begin position="544"/>
        <end position="565"/>
    </location>
</feature>
<reference evidence="10 11" key="1">
    <citation type="submission" date="2015-12" db="EMBL/GenBank/DDBJ databases">
        <title>The genome of Folsomia candida.</title>
        <authorList>
            <person name="Faddeeva A."/>
            <person name="Derks M.F."/>
            <person name="Anvar Y."/>
            <person name="Smit S."/>
            <person name="Van Straalen N."/>
            <person name="Roelofs D."/>
        </authorList>
    </citation>
    <scope>NUCLEOTIDE SEQUENCE [LARGE SCALE GENOMIC DNA]</scope>
    <source>
        <strain evidence="10 11">VU population</strain>
        <tissue evidence="10">Whole body</tissue>
    </source>
</reference>
<comment type="cofactor">
    <cofactor evidence="1 5">
        <name>FAD</name>
        <dbReference type="ChEBI" id="CHEBI:57692"/>
    </cofactor>
</comment>
<proteinExistence type="inferred from homology"/>
<dbReference type="InterPro" id="IPR036188">
    <property type="entry name" value="FAD/NAD-bd_sf"/>
</dbReference>
<comment type="caution">
    <text evidence="10">The sequence shown here is derived from an EMBL/GenBank/DDBJ whole genome shotgun (WGS) entry which is preliminary data.</text>
</comment>
<evidence type="ECO:0000256" key="1">
    <source>
        <dbReference type="ARBA" id="ARBA00001974"/>
    </source>
</evidence>
<evidence type="ECO:0000256" key="7">
    <source>
        <dbReference type="SAM" id="Phobius"/>
    </source>
</evidence>
<evidence type="ECO:0000256" key="3">
    <source>
        <dbReference type="ARBA" id="ARBA00022630"/>
    </source>
</evidence>
<dbReference type="PROSITE" id="PS00624">
    <property type="entry name" value="GMC_OXRED_2"/>
    <property type="match status" value="1"/>
</dbReference>
<dbReference type="Gene3D" id="3.50.50.60">
    <property type="entry name" value="FAD/NAD(P)-binding domain"/>
    <property type="match status" value="2"/>
</dbReference>
<organism evidence="10 11">
    <name type="scientific">Folsomia candida</name>
    <name type="common">Springtail</name>
    <dbReference type="NCBI Taxonomy" id="158441"/>
    <lineage>
        <taxon>Eukaryota</taxon>
        <taxon>Metazoa</taxon>
        <taxon>Ecdysozoa</taxon>
        <taxon>Arthropoda</taxon>
        <taxon>Hexapoda</taxon>
        <taxon>Collembola</taxon>
        <taxon>Entomobryomorpha</taxon>
        <taxon>Isotomoidea</taxon>
        <taxon>Isotomidae</taxon>
        <taxon>Proisotominae</taxon>
        <taxon>Folsomia</taxon>
    </lineage>
</organism>
<dbReference type="SUPFAM" id="SSF51905">
    <property type="entry name" value="FAD/NAD(P)-binding domain"/>
    <property type="match status" value="1"/>
</dbReference>
<feature type="domain" description="Glucose-methanol-choline oxidoreductase N-terminal" evidence="9">
    <location>
        <begin position="283"/>
        <end position="297"/>
    </location>
</feature>
<evidence type="ECO:0000256" key="6">
    <source>
        <dbReference type="RuleBase" id="RU003968"/>
    </source>
</evidence>
<dbReference type="PIRSF" id="PIRSF000137">
    <property type="entry name" value="Alcohol_oxidase"/>
    <property type="match status" value="1"/>
</dbReference>
<dbReference type="AlphaFoldDB" id="A0A226DZQ5"/>
<comment type="similarity">
    <text evidence="2 6">Belongs to the GMC oxidoreductase family.</text>
</comment>
<name>A0A226DZQ5_FOLCA</name>
<feature type="binding site" evidence="5">
    <location>
        <position position="117"/>
    </location>
    <ligand>
        <name>FAD</name>
        <dbReference type="ChEBI" id="CHEBI:57692"/>
    </ligand>
</feature>
<dbReference type="InterPro" id="IPR000172">
    <property type="entry name" value="GMC_OxRdtase_N"/>
</dbReference>
<accession>A0A226DZQ5</accession>
<dbReference type="Gene3D" id="3.30.560.10">
    <property type="entry name" value="Glucose Oxidase, domain 3"/>
    <property type="match status" value="1"/>
</dbReference>
<feature type="binding site" evidence="5">
    <location>
        <position position="246"/>
    </location>
    <ligand>
        <name>FAD</name>
        <dbReference type="ChEBI" id="CHEBI:57692"/>
    </ligand>
</feature>
<sequence>MDSLLINALWNNISPSLLYTVIANITLHQATKNFELDKKFNPNPALGFEAEYDYIVVLLLEAGGDPLGINDIPFLWLDNVGHPDSDWMLETVPQKNCALAYPNNIIAQPRGKSLGGTSNLNAMAFWRGNPNDFNTWANLTQDEEWSHEKLLPYFKNLENYDGSFAKSPKYHGELGPIHVTRQTFHPLKTEWITAGIEMGFPYEDPDAIQTSIDVSGLDGKRWEVYHGFLEKALQKKNLDVLRYAEVTKINLSGDAGRAESVTYTRFGQVFTAKAKREIVISAGTYNSPKLLLLSGIGPSEHLRSVGIEPKINLPGVGSNYIDHVVSTIGPFLLNDSVSFIQKRDLTAQSVIDYVTNGTGPLSWNLLQGNGLISTHDEPDWPDIIYHHMPIGGNNCKVLGPLSEGICDKYMQNVGENQDAMWAIMFLGRDPKSRGTVKLRSNNPFDAPLIDPNLFSEREDVKAMVDGTMYHPSSTCKMGASSDPMAVVDSNLKVRGVSNLRIADASVMPIIVNVNINAATMLIGEKAFYLITKDWEMDSSAMRRYIMYSWAVLSFAMISTLVLFLVDYKRKFLFNKFKQYFAKYYERSDPSKSDVVDALKV</sequence>
<dbReference type="GO" id="GO:0016614">
    <property type="term" value="F:oxidoreductase activity, acting on CH-OH group of donors"/>
    <property type="evidence" value="ECO:0007669"/>
    <property type="project" value="InterPro"/>
</dbReference>
<evidence type="ECO:0000313" key="10">
    <source>
        <dbReference type="EMBL" id="OXA50975.1"/>
    </source>
</evidence>
<dbReference type="Proteomes" id="UP000198287">
    <property type="component" value="Unassembled WGS sequence"/>
</dbReference>
<dbReference type="Pfam" id="PF00732">
    <property type="entry name" value="GMC_oxred_N"/>
    <property type="match status" value="1"/>
</dbReference>
<evidence type="ECO:0000256" key="5">
    <source>
        <dbReference type="PIRSR" id="PIRSR000137-2"/>
    </source>
</evidence>
<evidence type="ECO:0000256" key="2">
    <source>
        <dbReference type="ARBA" id="ARBA00010790"/>
    </source>
</evidence>
<dbReference type="InterPro" id="IPR007867">
    <property type="entry name" value="GMC_OxRtase_C"/>
</dbReference>
<keyword evidence="11" id="KW-1185">Reference proteome</keyword>